<protein>
    <submittedName>
        <fullName evidence="1">Uncharacterized protein</fullName>
    </submittedName>
</protein>
<name>A0A2X0XIJ3_9BACI</name>
<gene>
    <name evidence="1" type="ORF">NCTC7582_01927</name>
</gene>
<reference evidence="1 2" key="1">
    <citation type="submission" date="2018-06" db="EMBL/GenBank/DDBJ databases">
        <authorList>
            <consortium name="Pathogen Informatics"/>
            <person name="Doyle S."/>
        </authorList>
    </citation>
    <scope>NUCLEOTIDE SEQUENCE [LARGE SCALE GENOMIC DNA]</scope>
    <source>
        <strain evidence="1 2">NCTC7582</strain>
    </source>
</reference>
<evidence type="ECO:0000313" key="1">
    <source>
        <dbReference type="EMBL" id="SPT98769.1"/>
    </source>
</evidence>
<accession>A0A2X0XIJ3</accession>
<dbReference type="EMBL" id="UAQE01000001">
    <property type="protein sequence ID" value="SPT98769.1"/>
    <property type="molecule type" value="Genomic_DNA"/>
</dbReference>
<dbReference type="Proteomes" id="UP000251431">
    <property type="component" value="Unassembled WGS sequence"/>
</dbReference>
<proteinExistence type="predicted"/>
<organism evidence="1 2">
    <name type="scientific">Lysinibacillus capsici</name>
    <dbReference type="NCBI Taxonomy" id="2115968"/>
    <lineage>
        <taxon>Bacteria</taxon>
        <taxon>Bacillati</taxon>
        <taxon>Bacillota</taxon>
        <taxon>Bacilli</taxon>
        <taxon>Bacillales</taxon>
        <taxon>Bacillaceae</taxon>
        <taxon>Lysinibacillus</taxon>
    </lineage>
</organism>
<dbReference type="AlphaFoldDB" id="A0A2X0XIJ3"/>
<evidence type="ECO:0000313" key="2">
    <source>
        <dbReference type="Proteomes" id="UP000251431"/>
    </source>
</evidence>
<sequence>MNDCLLEVLGDYFVKHDLVNKGWEFHEFVEAWQLGHIVMEKR</sequence>